<gene>
    <name evidence="2" type="ORF">I553_3685</name>
</gene>
<protein>
    <submittedName>
        <fullName evidence="2">Uncharacterized protein</fullName>
    </submittedName>
</protein>
<dbReference type="EMBL" id="JAOB01000089">
    <property type="protein sequence ID" value="EUA09601.1"/>
    <property type="molecule type" value="Genomic_DNA"/>
</dbReference>
<sequence>MRILKPDRRDRHRKRRSPLGRPPPGAPTPAPARDLARPELLNHPITAQVLLSVWTATLWSWCHPARCGQDQARCAALRGVGASGRPAGWYCAQTRAQAVDIARRLGAVADWRLIGLL</sequence>
<name>X7YS22_MYCXE</name>
<feature type="region of interest" description="Disordered" evidence="1">
    <location>
        <begin position="1"/>
        <end position="35"/>
    </location>
</feature>
<proteinExistence type="predicted"/>
<comment type="caution">
    <text evidence="2">The sequence shown here is derived from an EMBL/GenBank/DDBJ whole genome shotgun (WGS) entry which is preliminary data.</text>
</comment>
<evidence type="ECO:0000313" key="2">
    <source>
        <dbReference type="EMBL" id="EUA09601.1"/>
    </source>
</evidence>
<evidence type="ECO:0000256" key="1">
    <source>
        <dbReference type="SAM" id="MobiDB-lite"/>
    </source>
</evidence>
<feature type="compositionally biased region" description="Pro residues" evidence="1">
    <location>
        <begin position="20"/>
        <end position="30"/>
    </location>
</feature>
<reference evidence="2" key="1">
    <citation type="submission" date="2014-01" db="EMBL/GenBank/DDBJ databases">
        <authorList>
            <person name="Brown-Elliot B."/>
            <person name="Wallace R."/>
            <person name="Lenaerts A."/>
            <person name="Ordway D."/>
            <person name="DeGroote M.A."/>
            <person name="Parker T."/>
            <person name="Sizemore C."/>
            <person name="Tallon L.J."/>
            <person name="Sadzewicz L.K."/>
            <person name="Sengamalay N."/>
            <person name="Fraser C.M."/>
            <person name="Hine E."/>
            <person name="Shefchek K.A."/>
            <person name="Das S.P."/>
            <person name="Tettelin H."/>
        </authorList>
    </citation>
    <scope>NUCLEOTIDE SEQUENCE [LARGE SCALE GENOMIC DNA]</scope>
    <source>
        <strain evidence="2">4042</strain>
    </source>
</reference>
<dbReference type="AlphaFoldDB" id="X7YS22"/>
<organism evidence="2">
    <name type="scientific">Mycobacterium xenopi 4042</name>
    <dbReference type="NCBI Taxonomy" id="1299334"/>
    <lineage>
        <taxon>Bacteria</taxon>
        <taxon>Bacillati</taxon>
        <taxon>Actinomycetota</taxon>
        <taxon>Actinomycetes</taxon>
        <taxon>Mycobacteriales</taxon>
        <taxon>Mycobacteriaceae</taxon>
        <taxon>Mycobacterium</taxon>
    </lineage>
</organism>
<accession>X7YS22</accession>
<feature type="non-terminal residue" evidence="2">
    <location>
        <position position="117"/>
    </location>
</feature>